<dbReference type="Proteomes" id="UP000569914">
    <property type="component" value="Unassembled WGS sequence"/>
</dbReference>
<evidence type="ECO:0000313" key="8">
    <source>
        <dbReference type="EMBL" id="NYE70172.1"/>
    </source>
</evidence>
<dbReference type="PANTHER" id="PTHR43818:SF1">
    <property type="entry name" value="GLYCOSYL HYDROLASE FAMILY 109 PROTEIN"/>
    <property type="match status" value="1"/>
</dbReference>
<evidence type="ECO:0000313" key="9">
    <source>
        <dbReference type="Proteomes" id="UP000569914"/>
    </source>
</evidence>
<evidence type="ECO:0000256" key="4">
    <source>
        <dbReference type="ARBA" id="ARBA00023027"/>
    </source>
</evidence>
<comment type="cofactor">
    <cofactor evidence="1">
        <name>NAD(+)</name>
        <dbReference type="ChEBI" id="CHEBI:57540"/>
    </cofactor>
</comment>
<dbReference type="Gene3D" id="3.30.360.10">
    <property type="entry name" value="Dihydrodipicolinate Reductase, domain 2"/>
    <property type="match status" value="1"/>
</dbReference>
<dbReference type="InterPro" id="IPR036291">
    <property type="entry name" value="NAD(P)-bd_dom_sf"/>
</dbReference>
<dbReference type="SUPFAM" id="SSF55347">
    <property type="entry name" value="Glyceraldehyde-3-phosphate dehydrogenase-like, C-terminal domain"/>
    <property type="match status" value="1"/>
</dbReference>
<sequence length="408" mass="44686">MAETMINVPFEGRDRIRIGLIGAGNRGSSLLGNLLIIDGAEVRAVCDVSAERAGAAADRVAAASGRRADTVTDATAVIERDDIDLVIIANPWELHTPLAVAAMKAGKHAAVEVPAALTLEECWALVDTSEQTRRHCVMLENCNYGYNELLVLNLVRDGVLGELLHAEAAYLHDLRRPLMTRTAWRRKAHVKLDANLYPTHGLGPVAAYLDVNRGDRFVRLTSMSSASRGLDVWRDSHPDELDPSTAGEVYRCGDINTSIVATEQGRTILLQHQVVGPRPYSRRNEIVGTKGIFTDFPPRIFVEDPDDPAQVEEYVELDTFRDYEHQLWTDEGARAREAGGHGGMDYLMLLQLITTMRSGAVAEMDVYDAAAWSAPSALSFASVAADGAPVDFPDFTRGRWAEARPGIR</sequence>
<organism evidence="8 9">
    <name type="scientific">Microlunatus parietis</name>
    <dbReference type="NCBI Taxonomy" id="682979"/>
    <lineage>
        <taxon>Bacteria</taxon>
        <taxon>Bacillati</taxon>
        <taxon>Actinomycetota</taxon>
        <taxon>Actinomycetes</taxon>
        <taxon>Propionibacteriales</taxon>
        <taxon>Propionibacteriaceae</taxon>
        <taxon>Microlunatus</taxon>
    </lineage>
</organism>
<dbReference type="Gene3D" id="3.40.50.720">
    <property type="entry name" value="NAD(P)-binding Rossmann-like Domain"/>
    <property type="match status" value="1"/>
</dbReference>
<dbReference type="Pfam" id="PF21252">
    <property type="entry name" value="Glyco_hydro_109_C"/>
    <property type="match status" value="1"/>
</dbReference>
<keyword evidence="3" id="KW-0378">Hydrolase</keyword>
<evidence type="ECO:0000259" key="6">
    <source>
        <dbReference type="Pfam" id="PF01408"/>
    </source>
</evidence>
<proteinExistence type="inferred from homology"/>
<accession>A0A7Y9LA17</accession>
<reference evidence="8 9" key="1">
    <citation type="submission" date="2020-07" db="EMBL/GenBank/DDBJ databases">
        <title>Sequencing the genomes of 1000 actinobacteria strains.</title>
        <authorList>
            <person name="Klenk H.-P."/>
        </authorList>
    </citation>
    <scope>NUCLEOTIDE SEQUENCE [LARGE SCALE GENOMIC DNA]</scope>
    <source>
        <strain evidence="8 9">DSM 22083</strain>
    </source>
</reference>
<dbReference type="InterPro" id="IPR050463">
    <property type="entry name" value="Gfo/Idh/MocA_oxidrdct_glycsds"/>
</dbReference>
<evidence type="ECO:0000259" key="7">
    <source>
        <dbReference type="Pfam" id="PF21252"/>
    </source>
</evidence>
<dbReference type="PANTHER" id="PTHR43818">
    <property type="entry name" value="BCDNA.GH03377"/>
    <property type="match status" value="1"/>
</dbReference>
<dbReference type="AlphaFoldDB" id="A0A7Y9LA17"/>
<keyword evidence="5" id="KW-0326">Glycosidase</keyword>
<evidence type="ECO:0000256" key="1">
    <source>
        <dbReference type="ARBA" id="ARBA00001911"/>
    </source>
</evidence>
<comment type="similarity">
    <text evidence="2">Belongs to the Gfo/Idh/MocA family. Glycosyl hydrolase 109 subfamily.</text>
</comment>
<feature type="domain" description="Glycosyl hydrolase 109 C-terminal" evidence="7">
    <location>
        <begin position="149"/>
        <end position="306"/>
    </location>
</feature>
<evidence type="ECO:0000256" key="5">
    <source>
        <dbReference type="ARBA" id="ARBA00023295"/>
    </source>
</evidence>
<name>A0A7Y9LA17_9ACTN</name>
<evidence type="ECO:0008006" key="10">
    <source>
        <dbReference type="Google" id="ProtNLM"/>
    </source>
</evidence>
<dbReference type="EMBL" id="JACCBU010000001">
    <property type="protein sequence ID" value="NYE70172.1"/>
    <property type="molecule type" value="Genomic_DNA"/>
</dbReference>
<dbReference type="GO" id="GO:0000166">
    <property type="term" value="F:nucleotide binding"/>
    <property type="evidence" value="ECO:0007669"/>
    <property type="project" value="InterPro"/>
</dbReference>
<evidence type="ECO:0000256" key="3">
    <source>
        <dbReference type="ARBA" id="ARBA00022801"/>
    </source>
</evidence>
<dbReference type="RefSeq" id="WP_179749443.1">
    <property type="nucleotide sequence ID" value="NZ_JACCBU010000001.1"/>
</dbReference>
<evidence type="ECO:0000256" key="2">
    <source>
        <dbReference type="ARBA" id="ARBA00009329"/>
    </source>
</evidence>
<feature type="domain" description="Gfo/Idh/MocA-like oxidoreductase N-terminal" evidence="6">
    <location>
        <begin position="16"/>
        <end position="135"/>
    </location>
</feature>
<dbReference type="InterPro" id="IPR000683">
    <property type="entry name" value="Gfo/Idh/MocA-like_OxRdtase_N"/>
</dbReference>
<protein>
    <recommendedName>
        <fullName evidence="10">Oxidoreductase family, NAD-binding Rossmann fold</fullName>
    </recommendedName>
</protein>
<dbReference type="Pfam" id="PF01408">
    <property type="entry name" value="GFO_IDH_MocA"/>
    <property type="match status" value="1"/>
</dbReference>
<dbReference type="InterPro" id="IPR049303">
    <property type="entry name" value="Glyco_hydro_109_C"/>
</dbReference>
<dbReference type="GO" id="GO:0016798">
    <property type="term" value="F:hydrolase activity, acting on glycosyl bonds"/>
    <property type="evidence" value="ECO:0007669"/>
    <property type="project" value="UniProtKB-KW"/>
</dbReference>
<keyword evidence="9" id="KW-1185">Reference proteome</keyword>
<gene>
    <name evidence="8" type="ORF">BKA15_001501</name>
</gene>
<keyword evidence="4" id="KW-0520">NAD</keyword>
<dbReference type="SUPFAM" id="SSF51735">
    <property type="entry name" value="NAD(P)-binding Rossmann-fold domains"/>
    <property type="match status" value="1"/>
</dbReference>
<comment type="caution">
    <text evidence="8">The sequence shown here is derived from an EMBL/GenBank/DDBJ whole genome shotgun (WGS) entry which is preliminary data.</text>
</comment>